<dbReference type="SUPFAM" id="SSF53474">
    <property type="entry name" value="alpha/beta-Hydrolases"/>
    <property type="match status" value="1"/>
</dbReference>
<comment type="caution">
    <text evidence="3">The sequence shown here is derived from an EMBL/GenBank/DDBJ whole genome shotgun (WGS) entry which is preliminary data.</text>
</comment>
<dbReference type="InterPro" id="IPR013094">
    <property type="entry name" value="AB_hydrolase_3"/>
</dbReference>
<dbReference type="Proteomes" id="UP001345013">
    <property type="component" value="Unassembled WGS sequence"/>
</dbReference>
<accession>A0ABR0JX44</accession>
<sequence length="194" mass="21942">MCKQWKDEWRTDPGRIVLSGSSFGATIAILVSLTIALDGGEVLGLNAVVPVIDTDPEASENPWGENEQTMVLLPDGLISQLNQTFRGVFRVDTKDWRNNLSAMTGPTFKYLPQRTLMIFAAFDALLDTQMKWMNQVPHHEDRICLKVDAFHNVKDLYDTKAGREVWDATVAFYKRLEGVDEAYSSLTPWMVTTR</sequence>
<reference evidence="3 4" key="1">
    <citation type="submission" date="2023-08" db="EMBL/GenBank/DDBJ databases">
        <title>Black Yeasts Isolated from many extreme environments.</title>
        <authorList>
            <person name="Coleine C."/>
            <person name="Stajich J.E."/>
            <person name="Selbmann L."/>
        </authorList>
    </citation>
    <scope>NUCLEOTIDE SEQUENCE [LARGE SCALE GENOMIC DNA]</scope>
    <source>
        <strain evidence="3 4">CCFEE 5885</strain>
    </source>
</reference>
<keyword evidence="1" id="KW-0472">Membrane</keyword>
<keyword evidence="4" id="KW-1185">Reference proteome</keyword>
<proteinExistence type="predicted"/>
<dbReference type="Gene3D" id="3.40.50.1820">
    <property type="entry name" value="alpha/beta hydrolase"/>
    <property type="match status" value="1"/>
</dbReference>
<evidence type="ECO:0000259" key="2">
    <source>
        <dbReference type="Pfam" id="PF07859"/>
    </source>
</evidence>
<evidence type="ECO:0000256" key="1">
    <source>
        <dbReference type="SAM" id="Phobius"/>
    </source>
</evidence>
<evidence type="ECO:0000313" key="4">
    <source>
        <dbReference type="Proteomes" id="UP001345013"/>
    </source>
</evidence>
<dbReference type="InterPro" id="IPR029058">
    <property type="entry name" value="AB_hydrolase_fold"/>
</dbReference>
<gene>
    <name evidence="3" type="ORF">LTR24_009387</name>
</gene>
<keyword evidence="1" id="KW-1133">Transmembrane helix</keyword>
<evidence type="ECO:0000313" key="3">
    <source>
        <dbReference type="EMBL" id="KAK5077723.1"/>
    </source>
</evidence>
<dbReference type="Pfam" id="PF07859">
    <property type="entry name" value="Abhydrolase_3"/>
    <property type="match status" value="1"/>
</dbReference>
<protein>
    <recommendedName>
        <fullName evidence="2">Alpha/beta hydrolase fold-3 domain-containing protein</fullName>
    </recommendedName>
</protein>
<name>A0ABR0JX44_9EURO</name>
<keyword evidence="1" id="KW-0812">Transmembrane</keyword>
<feature type="transmembrane region" description="Helical" evidence="1">
    <location>
        <begin position="16"/>
        <end position="37"/>
    </location>
</feature>
<dbReference type="EMBL" id="JAVRRG010000203">
    <property type="protein sequence ID" value="KAK5077723.1"/>
    <property type="molecule type" value="Genomic_DNA"/>
</dbReference>
<feature type="domain" description="Alpha/beta hydrolase fold-3" evidence="2">
    <location>
        <begin position="8"/>
        <end position="135"/>
    </location>
</feature>
<organism evidence="3 4">
    <name type="scientific">Lithohypha guttulata</name>
    <dbReference type="NCBI Taxonomy" id="1690604"/>
    <lineage>
        <taxon>Eukaryota</taxon>
        <taxon>Fungi</taxon>
        <taxon>Dikarya</taxon>
        <taxon>Ascomycota</taxon>
        <taxon>Pezizomycotina</taxon>
        <taxon>Eurotiomycetes</taxon>
        <taxon>Chaetothyriomycetidae</taxon>
        <taxon>Chaetothyriales</taxon>
        <taxon>Trichomeriaceae</taxon>
        <taxon>Lithohypha</taxon>
    </lineage>
</organism>